<dbReference type="Proteomes" id="UP000215335">
    <property type="component" value="Unassembled WGS sequence"/>
</dbReference>
<feature type="chain" id="PRO_5012308285" evidence="2">
    <location>
        <begin position="29"/>
        <end position="1662"/>
    </location>
</feature>
<sequence length="1662" mass="186785">MTASGGARNRAIWIVLAIWLALLSATGAEKKNVQAVLLITQPASNESKTWTLPNVTSNHFEIHPYESFFLLQSQSNDHELRRRRPELDKSTQASALQSEAEELLEYGDELRSQILETLGKLVYDHYDELNLEQLETLYRVYRNTLERKYNIFETASSLRWRSGHLRASDICQAADGNVCACIGNSSQVCASLESLDKRRSAGGGGATDLAESVDKYFPEGLTLQALLGRLRKGDLRITPKLLVGLLRNVQYDSFDNTVRRIERIVIEHLETLRDSGLPYQLNDYSNIKSVASLLRTLLQGNAERFPAREKRAALMLADHVERDVNSISENIENFGSIYENRKINLKYLFELVVPDDLVDTDIVKARNRLEEVMDENDVPKKLSIEKYEHADPAQLMLEILRQMKYVSKTISFPKNAVKALRMHADFWRKGYTIDNVSDFLKLFSAYDNLMDHPNYTDFFDLIESIKEKLANSRNVDLELTCTMPRPCLRRVLLKILECNMIDDDTKKTVLKFLNMINSRGTPLLEEKQSKNFEDYTPFEVPEKYVDVTTEQSTVTTVTPDLDVPTETKTTAAYSTRSTPKHILKSPAEPLDKAKKSKPSSKRTPTNDRDAQTPKIAEEFPPEKADKNKIPVGNLKKKSPKKEIDSNERIKKKRKPNEPSTESETPIECEDGQECPADLESSTDRPKKSNRPIRKQLKPSNSRDVHKPKLPVNCEEGEECPSETDSPIDRPKTGNKQIKKHKPNQPLGTIESPIKCEEGQECSQKPKSFTDQPKPENKQVTRHRDTDESISETECVEGDSCPSKLDSLNKRPKTPNELAKSKHKPKKPQQDTERPELPRKCEEGQECRRDLVPPTDHQKAKNKRVKNKPKISKPRITEQTEPPVKCEEGEECPLELTEPTDHSISIDETTPIPISKTHRNINNSTPKPQKKRQKPNHDKSKKTRDKPKKKVIPANEDKTKQTPYSDTTISSMEDISIVQQIVTEGSTLSSIEHTTSDGEAVTKDILKDSTTNPPTAPVDGLHGYIEESTTNFPTESTESSQSSTNEYTTTESERSTKHPTDYLRETTITSTGDNTDDESFSENYTTIGARKNKINKKVLEESTTISPKIKQKSLKQPIEGKLHIRGNKQHRTETVEETTNPLTSDEDCKDSDDCNSERCKGSASCSEEGKTSERCSNSSDGSSEECTEKSCEGPDCSVTSPPSSSSSSVECENSSEEKCSTESADSCADGNCSTATTSAPRTTPLPPPVNSRENSTESCSDSDCSAPESCEGESCSNESNCDSTNCDSKSSSKCEGTNCSTTTESCEDEDCSSNSKITDLKTTPRVEHMRSTGAICDSADCLEETNEDCQGPDCEPTQQTISLNCESGDCTSPQKSACTGPNCPSRKSKICNGDDCSQNCEGGECLNTNENVTRTPITESPATFKRTLSPKQLNNENDKPKLCSTKDPHRKRKNERLQRVRQLSNSVPEEQISSIQDNELPLDKVNVRRSQSRKRVEEYIKPQLGPLLKGLTKAAEINKLNKNIRNQRQFRRDKTLQTSQVSVNKQLNHSYPYPAGLHTSLNTDSDLNLNAHRRSNNLQNQGKKSNNFGKISRGQEYTIKPRQRNNNLNNSKISKIDHQYSARNNQRKQQTVGKSFDYFEYTSPPQLYQNRQKLFSKTKPVTI</sequence>
<feature type="region of interest" description="Disordered" evidence="1">
    <location>
        <begin position="1417"/>
        <end position="1471"/>
    </location>
</feature>
<protein>
    <submittedName>
        <fullName evidence="3">Uncharacterized protein</fullName>
    </submittedName>
</protein>
<feature type="region of interest" description="Disordered" evidence="1">
    <location>
        <begin position="1099"/>
        <end position="1308"/>
    </location>
</feature>
<name>A0A232F3V4_9HYME</name>
<feature type="signal peptide" evidence="2">
    <location>
        <begin position="1"/>
        <end position="28"/>
    </location>
</feature>
<dbReference type="OrthoDB" id="7687849at2759"/>
<keyword evidence="2" id="KW-0732">Signal</keyword>
<feature type="compositionally biased region" description="Basic residues" evidence="1">
    <location>
        <begin position="927"/>
        <end position="950"/>
    </location>
</feature>
<feature type="compositionally biased region" description="Low complexity" evidence="1">
    <location>
        <begin position="1033"/>
        <end position="1049"/>
    </location>
</feature>
<feature type="compositionally biased region" description="Polar residues" evidence="1">
    <location>
        <begin position="1575"/>
        <end position="1588"/>
    </location>
</feature>
<feature type="compositionally biased region" description="Basic residues" evidence="1">
    <location>
        <begin position="859"/>
        <end position="872"/>
    </location>
</feature>
<feature type="compositionally biased region" description="Basic and acidic residues" evidence="1">
    <location>
        <begin position="604"/>
        <end position="628"/>
    </location>
</feature>
<feature type="compositionally biased region" description="Low complexity" evidence="1">
    <location>
        <begin position="1232"/>
        <end position="1241"/>
    </location>
</feature>
<feature type="compositionally biased region" description="Basic and acidic residues" evidence="1">
    <location>
        <begin position="993"/>
        <end position="1006"/>
    </location>
</feature>
<feature type="compositionally biased region" description="Basic and acidic residues" evidence="1">
    <location>
        <begin position="1050"/>
        <end position="1063"/>
    </location>
</feature>
<evidence type="ECO:0000313" key="4">
    <source>
        <dbReference type="Proteomes" id="UP000215335"/>
    </source>
</evidence>
<evidence type="ECO:0000313" key="3">
    <source>
        <dbReference type="EMBL" id="OXU25431.1"/>
    </source>
</evidence>
<feature type="compositionally biased region" description="Basic and acidic residues" evidence="1">
    <location>
        <begin position="1150"/>
        <end position="1159"/>
    </location>
</feature>
<keyword evidence="4" id="KW-1185">Reference proteome</keyword>
<feature type="compositionally biased region" description="Polar residues" evidence="1">
    <location>
        <begin position="1250"/>
        <end position="1262"/>
    </location>
</feature>
<reference evidence="3 4" key="1">
    <citation type="journal article" date="2017" name="Curr. Biol.">
        <title>The Evolution of Venom by Co-option of Single-Copy Genes.</title>
        <authorList>
            <person name="Martinson E.O."/>
            <person name="Mrinalini"/>
            <person name="Kelkar Y.D."/>
            <person name="Chang C.H."/>
            <person name="Werren J.H."/>
        </authorList>
    </citation>
    <scope>NUCLEOTIDE SEQUENCE [LARGE SCALE GENOMIC DNA]</scope>
    <source>
        <strain evidence="3 4">Alberta</strain>
        <tissue evidence="3">Whole body</tissue>
    </source>
</reference>
<feature type="compositionally biased region" description="Basic residues" evidence="1">
    <location>
        <begin position="687"/>
        <end position="696"/>
    </location>
</feature>
<feature type="compositionally biased region" description="Polar residues" evidence="1">
    <location>
        <begin position="568"/>
        <end position="577"/>
    </location>
</feature>
<feature type="compositionally biased region" description="Polar residues" evidence="1">
    <location>
        <begin position="760"/>
        <end position="770"/>
    </location>
</feature>
<feature type="compositionally biased region" description="Polar residues" evidence="1">
    <location>
        <begin position="960"/>
        <end position="973"/>
    </location>
</feature>
<organism evidence="3 4">
    <name type="scientific">Trichomalopsis sarcophagae</name>
    <dbReference type="NCBI Taxonomy" id="543379"/>
    <lineage>
        <taxon>Eukaryota</taxon>
        <taxon>Metazoa</taxon>
        <taxon>Ecdysozoa</taxon>
        <taxon>Arthropoda</taxon>
        <taxon>Hexapoda</taxon>
        <taxon>Insecta</taxon>
        <taxon>Pterygota</taxon>
        <taxon>Neoptera</taxon>
        <taxon>Endopterygota</taxon>
        <taxon>Hymenoptera</taxon>
        <taxon>Apocrita</taxon>
        <taxon>Proctotrupomorpha</taxon>
        <taxon>Chalcidoidea</taxon>
        <taxon>Pteromalidae</taxon>
        <taxon>Pteromalinae</taxon>
        <taxon>Trichomalopsis</taxon>
    </lineage>
</organism>
<proteinExistence type="predicted"/>
<feature type="compositionally biased region" description="Low complexity" evidence="1">
    <location>
        <begin position="1267"/>
        <end position="1303"/>
    </location>
</feature>
<feature type="compositionally biased region" description="Low complexity" evidence="1">
    <location>
        <begin position="1196"/>
        <end position="1211"/>
    </location>
</feature>
<accession>A0A232F3V4</accession>
<feature type="compositionally biased region" description="Basic and acidic residues" evidence="1">
    <location>
        <begin position="772"/>
        <end position="786"/>
    </location>
</feature>
<feature type="compositionally biased region" description="Polar residues" evidence="1">
    <location>
        <begin position="1460"/>
        <end position="1471"/>
    </location>
</feature>
<feature type="region of interest" description="Disordered" evidence="1">
    <location>
        <begin position="985"/>
        <end position="1083"/>
    </location>
</feature>
<evidence type="ECO:0000256" key="2">
    <source>
        <dbReference type="SAM" id="SignalP"/>
    </source>
</evidence>
<feature type="compositionally biased region" description="Basic and acidic residues" evidence="1">
    <location>
        <begin position="1435"/>
        <end position="1446"/>
    </location>
</feature>
<feature type="compositionally biased region" description="Basic and acidic residues" evidence="1">
    <location>
        <begin position="827"/>
        <end position="858"/>
    </location>
</feature>
<feature type="region of interest" description="Disordered" evidence="1">
    <location>
        <begin position="559"/>
        <end position="973"/>
    </location>
</feature>
<feature type="region of interest" description="Disordered" evidence="1">
    <location>
        <begin position="1573"/>
        <end position="1594"/>
    </location>
</feature>
<evidence type="ECO:0000256" key="1">
    <source>
        <dbReference type="SAM" id="MobiDB-lite"/>
    </source>
</evidence>
<gene>
    <name evidence="3" type="ORF">TSAR_012358</name>
</gene>
<dbReference type="EMBL" id="NNAY01001028">
    <property type="protein sequence ID" value="OXU25431.1"/>
    <property type="molecule type" value="Genomic_DNA"/>
</dbReference>
<comment type="caution">
    <text evidence="3">The sequence shown here is derived from an EMBL/GenBank/DDBJ whole genome shotgun (WGS) entry which is preliminary data.</text>
</comment>
<feature type="compositionally biased region" description="Acidic residues" evidence="1">
    <location>
        <begin position="787"/>
        <end position="796"/>
    </location>
</feature>